<dbReference type="PANTHER" id="PTHR46300">
    <property type="entry name" value="P450, PUTATIVE (EUROFUNG)-RELATED-RELATED"/>
    <property type="match status" value="1"/>
</dbReference>
<dbReference type="EMBL" id="JAACJK010000224">
    <property type="protein sequence ID" value="KAF5313512.1"/>
    <property type="molecule type" value="Genomic_DNA"/>
</dbReference>
<keyword evidence="4 9" id="KW-0349">Heme</keyword>
<evidence type="ECO:0000256" key="5">
    <source>
        <dbReference type="ARBA" id="ARBA00022723"/>
    </source>
</evidence>
<gene>
    <name evidence="11" type="ORF">D9611_008509</name>
</gene>
<evidence type="ECO:0000256" key="6">
    <source>
        <dbReference type="ARBA" id="ARBA00023002"/>
    </source>
</evidence>
<dbReference type="InterPro" id="IPR050364">
    <property type="entry name" value="Cytochrome_P450_fung"/>
</dbReference>
<evidence type="ECO:0000256" key="3">
    <source>
        <dbReference type="ARBA" id="ARBA00010617"/>
    </source>
</evidence>
<comment type="similarity">
    <text evidence="3 10">Belongs to the cytochrome P450 family.</text>
</comment>
<evidence type="ECO:0000313" key="12">
    <source>
        <dbReference type="Proteomes" id="UP000541558"/>
    </source>
</evidence>
<keyword evidence="6 10" id="KW-0560">Oxidoreductase</keyword>
<dbReference type="OrthoDB" id="2789670at2759"/>
<dbReference type="InterPro" id="IPR001128">
    <property type="entry name" value="Cyt_P450"/>
</dbReference>
<evidence type="ECO:0000313" key="11">
    <source>
        <dbReference type="EMBL" id="KAF5313512.1"/>
    </source>
</evidence>
<evidence type="ECO:0000256" key="1">
    <source>
        <dbReference type="ARBA" id="ARBA00001971"/>
    </source>
</evidence>
<dbReference type="InterPro" id="IPR017972">
    <property type="entry name" value="Cyt_P450_CS"/>
</dbReference>
<dbReference type="CDD" id="cd11065">
    <property type="entry name" value="CYP64-like"/>
    <property type="match status" value="1"/>
</dbReference>
<dbReference type="Proteomes" id="UP000541558">
    <property type="component" value="Unassembled WGS sequence"/>
</dbReference>
<dbReference type="Pfam" id="PF00067">
    <property type="entry name" value="p450"/>
    <property type="match status" value="1"/>
</dbReference>
<dbReference type="InterPro" id="IPR036396">
    <property type="entry name" value="Cyt_P450_sf"/>
</dbReference>
<comment type="cofactor">
    <cofactor evidence="1 9">
        <name>heme</name>
        <dbReference type="ChEBI" id="CHEBI:30413"/>
    </cofactor>
</comment>
<dbReference type="GO" id="GO:0020037">
    <property type="term" value="F:heme binding"/>
    <property type="evidence" value="ECO:0007669"/>
    <property type="project" value="InterPro"/>
</dbReference>
<dbReference type="AlphaFoldDB" id="A0A8H5EV79"/>
<organism evidence="11 12">
    <name type="scientific">Ephemerocybe angulata</name>
    <dbReference type="NCBI Taxonomy" id="980116"/>
    <lineage>
        <taxon>Eukaryota</taxon>
        <taxon>Fungi</taxon>
        <taxon>Dikarya</taxon>
        <taxon>Basidiomycota</taxon>
        <taxon>Agaricomycotina</taxon>
        <taxon>Agaricomycetes</taxon>
        <taxon>Agaricomycetidae</taxon>
        <taxon>Agaricales</taxon>
        <taxon>Agaricineae</taxon>
        <taxon>Psathyrellaceae</taxon>
        <taxon>Ephemerocybe</taxon>
    </lineage>
</organism>
<dbReference type="PANTHER" id="PTHR46300:SF7">
    <property type="entry name" value="P450, PUTATIVE (EUROFUNG)-RELATED"/>
    <property type="match status" value="1"/>
</dbReference>
<dbReference type="PRINTS" id="PR00463">
    <property type="entry name" value="EP450I"/>
</dbReference>
<dbReference type="GO" id="GO:0005506">
    <property type="term" value="F:iron ion binding"/>
    <property type="evidence" value="ECO:0007669"/>
    <property type="project" value="InterPro"/>
</dbReference>
<evidence type="ECO:0000256" key="10">
    <source>
        <dbReference type="RuleBase" id="RU000461"/>
    </source>
</evidence>
<dbReference type="GO" id="GO:0004497">
    <property type="term" value="F:monooxygenase activity"/>
    <property type="evidence" value="ECO:0007669"/>
    <property type="project" value="UniProtKB-KW"/>
</dbReference>
<feature type="binding site" description="axial binding residue" evidence="9">
    <location>
        <position position="436"/>
    </location>
    <ligand>
        <name>heme</name>
        <dbReference type="ChEBI" id="CHEBI:30413"/>
    </ligand>
    <ligandPart>
        <name>Fe</name>
        <dbReference type="ChEBI" id="CHEBI:18248"/>
    </ligandPart>
</feature>
<evidence type="ECO:0000256" key="9">
    <source>
        <dbReference type="PIRSR" id="PIRSR602401-1"/>
    </source>
</evidence>
<comment type="pathway">
    <text evidence="2">Secondary metabolite biosynthesis.</text>
</comment>
<reference evidence="11 12" key="1">
    <citation type="journal article" date="2020" name="ISME J.">
        <title>Uncovering the hidden diversity of litter-decomposition mechanisms in mushroom-forming fungi.</title>
        <authorList>
            <person name="Floudas D."/>
            <person name="Bentzer J."/>
            <person name="Ahren D."/>
            <person name="Johansson T."/>
            <person name="Persson P."/>
            <person name="Tunlid A."/>
        </authorList>
    </citation>
    <scope>NUCLEOTIDE SEQUENCE [LARGE SCALE GENOMIC DNA]</scope>
    <source>
        <strain evidence="11 12">CBS 175.51</strain>
    </source>
</reference>
<dbReference type="PROSITE" id="PS00086">
    <property type="entry name" value="CYTOCHROME_P450"/>
    <property type="match status" value="1"/>
</dbReference>
<evidence type="ECO:0000256" key="4">
    <source>
        <dbReference type="ARBA" id="ARBA00022617"/>
    </source>
</evidence>
<evidence type="ECO:0008006" key="13">
    <source>
        <dbReference type="Google" id="ProtNLM"/>
    </source>
</evidence>
<dbReference type="SUPFAM" id="SSF48264">
    <property type="entry name" value="Cytochrome P450"/>
    <property type="match status" value="1"/>
</dbReference>
<name>A0A8H5EV79_9AGAR</name>
<dbReference type="InterPro" id="IPR002401">
    <property type="entry name" value="Cyt_P450_E_grp-I"/>
</dbReference>
<proteinExistence type="inferred from homology"/>
<keyword evidence="8 10" id="KW-0503">Monooxygenase</keyword>
<comment type="caution">
    <text evidence="11">The sequence shown here is derived from an EMBL/GenBank/DDBJ whole genome shotgun (WGS) entry which is preliminary data.</text>
</comment>
<accession>A0A8H5EV79</accession>
<keyword evidence="5 9" id="KW-0479">Metal-binding</keyword>
<keyword evidence="7 9" id="KW-0408">Iron</keyword>
<protein>
    <recommendedName>
        <fullName evidence="13">Cytochrome P450</fullName>
    </recommendedName>
</protein>
<keyword evidence="12" id="KW-1185">Reference proteome</keyword>
<evidence type="ECO:0000256" key="8">
    <source>
        <dbReference type="ARBA" id="ARBA00023033"/>
    </source>
</evidence>
<dbReference type="GO" id="GO:0016705">
    <property type="term" value="F:oxidoreductase activity, acting on paired donors, with incorporation or reduction of molecular oxygen"/>
    <property type="evidence" value="ECO:0007669"/>
    <property type="project" value="InterPro"/>
</dbReference>
<dbReference type="Gene3D" id="1.10.630.10">
    <property type="entry name" value="Cytochrome P450"/>
    <property type="match status" value="1"/>
</dbReference>
<evidence type="ECO:0000256" key="7">
    <source>
        <dbReference type="ARBA" id="ARBA00023004"/>
    </source>
</evidence>
<evidence type="ECO:0000256" key="2">
    <source>
        <dbReference type="ARBA" id="ARBA00005179"/>
    </source>
</evidence>
<sequence>MLSSIHILDGLAVIGLIVVTKRLLSRRPSAPLPPGPKRLPLLGNLLDMPTGQEWLTFADWGKKWGDIVSISIFGQEFVVLNSTDLAIDMLEKRSAIYSDRPVMEMGGELVGWKNTLVLIPYGERFRTYRKMFHQVIGTNVAMSNFHPIEERETQKFLQALLTKPEDFPSHIRKTAGAIILRISHGYKIQEKDDPFVSLADKATEQFSLSTAPGGFLVNLIPPLKHIPEWFPGAGFQRTAKAWGSTLQEMVDGPHRFVKDQMSSGSADPSFTSNLLEAEAEATTEEAEFDIKWSAASLYSGGSDTTVSSIHAFFLAISLFPDVQAKAQAEIDAVVGDSRLPCFSDREQLPYVNAVALEVLRWHAVVPTGVPHRVMEDNVFNGYLIPKGSLVLPNVWFLLHDPRVYHDPMEFKPERFLGPIPEPDPRNACFGFGRRICPGRVLAEASVWISVATVLSTFNISKVKDSNGKVVVPTVAQTSGTISHPVAFQCSIQPRSVKAVELINA</sequence>